<dbReference type="RefSeq" id="WP_121221323.1">
    <property type="nucleotide sequence ID" value="NZ_JBIUBA010000002.1"/>
</dbReference>
<name>A0A495X823_9PSEU</name>
<evidence type="ECO:0000256" key="2">
    <source>
        <dbReference type="SAM" id="Phobius"/>
    </source>
</evidence>
<evidence type="ECO:0000256" key="1">
    <source>
        <dbReference type="SAM" id="MobiDB-lite"/>
    </source>
</evidence>
<proteinExistence type="predicted"/>
<dbReference type="Proteomes" id="UP000272729">
    <property type="component" value="Unassembled WGS sequence"/>
</dbReference>
<keyword evidence="2" id="KW-1133">Transmembrane helix</keyword>
<keyword evidence="4" id="KW-1185">Reference proteome</keyword>
<protein>
    <recommendedName>
        <fullName evidence="5">CAAX prenyl protease-like protein</fullName>
    </recommendedName>
</protein>
<comment type="caution">
    <text evidence="3">The sequence shown here is derived from an EMBL/GenBank/DDBJ whole genome shotgun (WGS) entry which is preliminary data.</text>
</comment>
<feature type="transmembrane region" description="Helical" evidence="2">
    <location>
        <begin position="22"/>
        <end position="48"/>
    </location>
</feature>
<gene>
    <name evidence="3" type="ORF">DFJ66_2757</name>
</gene>
<feature type="transmembrane region" description="Helical" evidence="2">
    <location>
        <begin position="60"/>
        <end position="79"/>
    </location>
</feature>
<organism evidence="3 4">
    <name type="scientific">Saccharothrix variisporea</name>
    <dbReference type="NCBI Taxonomy" id="543527"/>
    <lineage>
        <taxon>Bacteria</taxon>
        <taxon>Bacillati</taxon>
        <taxon>Actinomycetota</taxon>
        <taxon>Actinomycetes</taxon>
        <taxon>Pseudonocardiales</taxon>
        <taxon>Pseudonocardiaceae</taxon>
        <taxon>Saccharothrix</taxon>
    </lineage>
</organism>
<keyword evidence="2" id="KW-0472">Membrane</keyword>
<keyword evidence="2" id="KW-0812">Transmembrane</keyword>
<sequence>MTRPDTSTAWERFWNAGGWWKALLLAVAYIAAYQGVSLLLGPLFGGMIDAENLFDNPRSVFFALAVPVIVGSVLLLLFARSVGWMGELFGPQPLNGRGWMWIAPVVVALAVVLRAAGTDYATIGVGTVLVTYLAGLFIGLSEELLTRGLAGRVRARHARPGAVHHTELTGPQRARTGNPWPASGNAAEQAALGRRQRCRVGRTRPWPASGRA</sequence>
<dbReference type="EMBL" id="RBXR01000001">
    <property type="protein sequence ID" value="RKT69526.1"/>
    <property type="molecule type" value="Genomic_DNA"/>
</dbReference>
<feature type="transmembrane region" description="Helical" evidence="2">
    <location>
        <begin position="123"/>
        <end position="145"/>
    </location>
</feature>
<feature type="transmembrane region" description="Helical" evidence="2">
    <location>
        <begin position="99"/>
        <end position="117"/>
    </location>
</feature>
<dbReference type="OrthoDB" id="4772204at2"/>
<reference evidence="3 4" key="1">
    <citation type="submission" date="2018-10" db="EMBL/GenBank/DDBJ databases">
        <title>Sequencing the genomes of 1000 actinobacteria strains.</title>
        <authorList>
            <person name="Klenk H.-P."/>
        </authorList>
    </citation>
    <scope>NUCLEOTIDE SEQUENCE [LARGE SCALE GENOMIC DNA]</scope>
    <source>
        <strain evidence="3 4">DSM 43911</strain>
    </source>
</reference>
<accession>A0A495X823</accession>
<evidence type="ECO:0000313" key="3">
    <source>
        <dbReference type="EMBL" id="RKT69526.1"/>
    </source>
</evidence>
<dbReference type="AlphaFoldDB" id="A0A495X823"/>
<evidence type="ECO:0008006" key="5">
    <source>
        <dbReference type="Google" id="ProtNLM"/>
    </source>
</evidence>
<evidence type="ECO:0000313" key="4">
    <source>
        <dbReference type="Proteomes" id="UP000272729"/>
    </source>
</evidence>
<feature type="region of interest" description="Disordered" evidence="1">
    <location>
        <begin position="160"/>
        <end position="212"/>
    </location>
</feature>